<evidence type="ECO:0000313" key="7">
    <source>
        <dbReference type="EMBL" id="MFC6206336.1"/>
    </source>
</evidence>
<comment type="caution">
    <text evidence="7">The sequence shown here is derived from an EMBL/GenBank/DDBJ whole genome shotgun (WGS) entry which is preliminary data.</text>
</comment>
<feature type="transmembrane region" description="Helical" evidence="6">
    <location>
        <begin position="376"/>
        <end position="399"/>
    </location>
</feature>
<evidence type="ECO:0000256" key="4">
    <source>
        <dbReference type="ARBA" id="ARBA00022989"/>
    </source>
</evidence>
<comment type="similarity">
    <text evidence="2">Belongs to the purine-cytosine permease (2.A.39) family.</text>
</comment>
<feature type="transmembrane region" description="Helical" evidence="6">
    <location>
        <begin position="196"/>
        <end position="217"/>
    </location>
</feature>
<feature type="transmembrane region" description="Helical" evidence="6">
    <location>
        <begin position="100"/>
        <end position="123"/>
    </location>
</feature>
<gene>
    <name evidence="7" type="ORF">ACFP1G_02430</name>
</gene>
<feature type="transmembrane region" description="Helical" evidence="6">
    <location>
        <begin position="58"/>
        <end position="80"/>
    </location>
</feature>
<evidence type="ECO:0000256" key="1">
    <source>
        <dbReference type="ARBA" id="ARBA00004141"/>
    </source>
</evidence>
<dbReference type="PANTHER" id="PTHR30569:SF0">
    <property type="entry name" value="CYTOSINE PERMEASE"/>
    <property type="match status" value="1"/>
</dbReference>
<accession>A0ABW1SQM7</accession>
<protein>
    <submittedName>
        <fullName evidence="7">Cytosine permease</fullName>
    </submittedName>
</protein>
<evidence type="ECO:0000256" key="2">
    <source>
        <dbReference type="ARBA" id="ARBA00008974"/>
    </source>
</evidence>
<evidence type="ECO:0000256" key="6">
    <source>
        <dbReference type="SAM" id="Phobius"/>
    </source>
</evidence>
<feature type="transmembrane region" description="Helical" evidence="6">
    <location>
        <begin position="312"/>
        <end position="330"/>
    </location>
</feature>
<organism evidence="7 8">
    <name type="scientific">Levilactobacillus tongjiangensis</name>
    <dbReference type="NCBI Taxonomy" id="2486023"/>
    <lineage>
        <taxon>Bacteria</taxon>
        <taxon>Bacillati</taxon>
        <taxon>Bacillota</taxon>
        <taxon>Bacilli</taxon>
        <taxon>Lactobacillales</taxon>
        <taxon>Lactobacillaceae</taxon>
        <taxon>Levilactobacillus</taxon>
    </lineage>
</organism>
<dbReference type="EMBL" id="JBHSSK010000007">
    <property type="protein sequence ID" value="MFC6206336.1"/>
    <property type="molecule type" value="Genomic_DNA"/>
</dbReference>
<feature type="transmembrane region" description="Helical" evidence="6">
    <location>
        <begin position="135"/>
        <end position="158"/>
    </location>
</feature>
<dbReference type="CDD" id="cd11484">
    <property type="entry name" value="SLC-NCS1sbd_CobB-like"/>
    <property type="match status" value="1"/>
</dbReference>
<feature type="transmembrane region" description="Helical" evidence="6">
    <location>
        <begin position="25"/>
        <end position="46"/>
    </location>
</feature>
<dbReference type="InterPro" id="IPR030191">
    <property type="entry name" value="CodB"/>
</dbReference>
<evidence type="ECO:0000313" key="8">
    <source>
        <dbReference type="Proteomes" id="UP001596254"/>
    </source>
</evidence>
<evidence type="ECO:0000256" key="5">
    <source>
        <dbReference type="ARBA" id="ARBA00023136"/>
    </source>
</evidence>
<feature type="transmembrane region" description="Helical" evidence="6">
    <location>
        <begin position="336"/>
        <end position="355"/>
    </location>
</feature>
<keyword evidence="8" id="KW-1185">Reference proteome</keyword>
<name>A0ABW1SQM7_9LACO</name>
<dbReference type="PANTHER" id="PTHR30569">
    <property type="entry name" value="CYTOSINE TRANSPORTER CODB"/>
    <property type="match status" value="1"/>
</dbReference>
<feature type="transmembrane region" description="Helical" evidence="6">
    <location>
        <begin position="232"/>
        <end position="253"/>
    </location>
</feature>
<keyword evidence="4 6" id="KW-1133">Transmembrane helix</keyword>
<keyword evidence="3 6" id="KW-0812">Transmembrane</keyword>
<dbReference type="RefSeq" id="WP_125692106.1">
    <property type="nucleotide sequence ID" value="NZ_JBHSSK010000007.1"/>
</dbReference>
<comment type="subcellular location">
    <subcellularLocation>
        <location evidence="1">Membrane</location>
        <topology evidence="1">Multi-pass membrane protein</topology>
    </subcellularLocation>
</comment>
<keyword evidence="5 6" id="KW-0472">Membrane</keyword>
<dbReference type="Gene3D" id="1.10.4160.10">
    <property type="entry name" value="Hydantoin permease"/>
    <property type="match status" value="1"/>
</dbReference>
<dbReference type="Proteomes" id="UP001596254">
    <property type="component" value="Unassembled WGS sequence"/>
</dbReference>
<proteinExistence type="inferred from homology"/>
<sequence>MEKKEKSFSSDFSLQQVPKSQQKSWLSLFSIWVAIGVDLAAVILGVQLAKGLPLHSAITAVLVGSLLLAAICTITASVGAATNLSTSMITRYVFGKKGALVYSAIIGCSLLGWFGVQVGFFATNAKTAFISAFGLNWPVWVFAIIAGIAMVGTALYGYRAFSRLSEFSVPFLLVLMLIALFIALNTHGLPATQIKASLPMGSAIALVISSFIVGAATQPDISRWAKSQKDSIIGTFLGMFVGNSFMIIVSILMSKSLGSADMMKMLIMIGMGVPGIIILSLTQWVTNTSNLYSATLGFNVIFNKIGFKKLTMILGTIATAMGVFGIYNYFVSFLNILGIVIAAVPGIYVAEFYLVKHEFKRLQLNVSPQNVVWRSIISWILGAGVTFLTTAAPTGLGLFSLTSIPPLDGILVGFIVQFIGGKLVTAEVSAKDVQPTEVTNEAINGTRH</sequence>
<reference evidence="8" key="1">
    <citation type="journal article" date="2019" name="Int. J. Syst. Evol. Microbiol.">
        <title>The Global Catalogue of Microorganisms (GCM) 10K type strain sequencing project: providing services to taxonomists for standard genome sequencing and annotation.</title>
        <authorList>
            <consortium name="The Broad Institute Genomics Platform"/>
            <consortium name="The Broad Institute Genome Sequencing Center for Infectious Disease"/>
            <person name="Wu L."/>
            <person name="Ma J."/>
        </authorList>
    </citation>
    <scope>NUCLEOTIDE SEQUENCE [LARGE SCALE GENOMIC DNA]</scope>
    <source>
        <strain evidence="8">CCM 8905</strain>
    </source>
</reference>
<dbReference type="InterPro" id="IPR001248">
    <property type="entry name" value="Pur-cyt_permease"/>
</dbReference>
<dbReference type="Pfam" id="PF02133">
    <property type="entry name" value="Transp_cyt_pur"/>
    <property type="match status" value="1"/>
</dbReference>
<feature type="transmembrane region" description="Helical" evidence="6">
    <location>
        <begin position="265"/>
        <end position="285"/>
    </location>
</feature>
<feature type="transmembrane region" description="Helical" evidence="6">
    <location>
        <begin position="164"/>
        <end position="184"/>
    </location>
</feature>
<evidence type="ECO:0000256" key="3">
    <source>
        <dbReference type="ARBA" id="ARBA00022692"/>
    </source>
</evidence>